<dbReference type="PANTHER" id="PTHR43363:SF1">
    <property type="entry name" value="HYPOXANTHINE-GUANINE PHOSPHORIBOSYLTRANSFERASE"/>
    <property type="match status" value="1"/>
</dbReference>
<dbReference type="InterPro" id="IPR000836">
    <property type="entry name" value="PRTase_dom"/>
</dbReference>
<dbReference type="GO" id="GO:0016757">
    <property type="term" value="F:glycosyltransferase activity"/>
    <property type="evidence" value="ECO:0007669"/>
    <property type="project" value="UniProtKB-KW"/>
</dbReference>
<feature type="domain" description="Phosphoribosyltransferase" evidence="3">
    <location>
        <begin position="11"/>
        <end position="98"/>
    </location>
</feature>
<organism evidence="4">
    <name type="scientific">uncultured Caudovirales phage</name>
    <dbReference type="NCBI Taxonomy" id="2100421"/>
    <lineage>
        <taxon>Viruses</taxon>
        <taxon>Duplodnaviria</taxon>
        <taxon>Heunggongvirae</taxon>
        <taxon>Uroviricota</taxon>
        <taxon>Caudoviricetes</taxon>
        <taxon>Peduoviridae</taxon>
        <taxon>Maltschvirus</taxon>
        <taxon>Maltschvirus maltsch</taxon>
    </lineage>
</organism>
<keyword evidence="1 4" id="KW-0328">Glycosyltransferase</keyword>
<dbReference type="InterPro" id="IPR029057">
    <property type="entry name" value="PRTase-like"/>
</dbReference>
<dbReference type="Gene3D" id="3.40.50.2020">
    <property type="match status" value="1"/>
</dbReference>
<protein>
    <submittedName>
        <fullName evidence="4">COG2236 Predicted phosphoribosyltransferases</fullName>
    </submittedName>
</protein>
<dbReference type="Pfam" id="PF00156">
    <property type="entry name" value="Pribosyltran"/>
    <property type="match status" value="1"/>
</dbReference>
<keyword evidence="2 4" id="KW-0808">Transferase</keyword>
<reference evidence="4" key="1">
    <citation type="submission" date="2020-05" db="EMBL/GenBank/DDBJ databases">
        <authorList>
            <person name="Chiriac C."/>
            <person name="Salcher M."/>
            <person name="Ghai R."/>
            <person name="Kavagutti S V."/>
        </authorList>
    </citation>
    <scope>NUCLEOTIDE SEQUENCE</scope>
</reference>
<evidence type="ECO:0000259" key="3">
    <source>
        <dbReference type="Pfam" id="PF00156"/>
    </source>
</evidence>
<sequence>MTDKVALTWEDVEHLAHDIIRDMYLDEWKPDIIVGIDRGGLPISVMLSHYLGVRHENVKVSLRDANGSDCESNLWLPELAIEGKKILIVDDINDTGATQTWMKEDWESSVAGLNPNFINDYWHDGIRWASLVDNEGSDEISDYTGMTINKFENDVWIDFPWESWWTRSTK</sequence>
<gene>
    <name evidence="4" type="ORF">UFOVP71_408</name>
</gene>
<dbReference type="SUPFAM" id="SSF53271">
    <property type="entry name" value="PRTase-like"/>
    <property type="match status" value="1"/>
</dbReference>
<proteinExistence type="predicted"/>
<accession>A0A6J5TDY1</accession>
<evidence type="ECO:0000256" key="1">
    <source>
        <dbReference type="ARBA" id="ARBA00022676"/>
    </source>
</evidence>
<evidence type="ECO:0000313" key="4">
    <source>
        <dbReference type="EMBL" id="CAB4241870.1"/>
    </source>
</evidence>
<name>A0A6J5TDY1_9CAUD</name>
<dbReference type="EMBL" id="LR797824">
    <property type="protein sequence ID" value="CAB4241870.1"/>
    <property type="molecule type" value="Genomic_DNA"/>
</dbReference>
<evidence type="ECO:0000256" key="2">
    <source>
        <dbReference type="ARBA" id="ARBA00022679"/>
    </source>
</evidence>
<dbReference type="PANTHER" id="PTHR43363">
    <property type="entry name" value="HYPOXANTHINE PHOSPHORIBOSYLTRANSFERASE"/>
    <property type="match status" value="1"/>
</dbReference>
<dbReference type="CDD" id="cd06223">
    <property type="entry name" value="PRTases_typeI"/>
    <property type="match status" value="1"/>
</dbReference>